<feature type="compositionally biased region" description="Basic and acidic residues" evidence="1">
    <location>
        <begin position="233"/>
        <end position="242"/>
    </location>
</feature>
<dbReference type="GO" id="GO:0003677">
    <property type="term" value="F:DNA binding"/>
    <property type="evidence" value="ECO:0007669"/>
    <property type="project" value="InterPro"/>
</dbReference>
<dbReference type="InterPro" id="IPR002559">
    <property type="entry name" value="Transposase_11"/>
</dbReference>
<dbReference type="PANTHER" id="PTHR33408">
    <property type="entry name" value="TRANSPOSASE"/>
    <property type="match status" value="1"/>
</dbReference>
<dbReference type="AlphaFoldDB" id="A0A1H8FXE9"/>
<evidence type="ECO:0000313" key="4">
    <source>
        <dbReference type="EMBL" id="SEN36372.1"/>
    </source>
</evidence>
<dbReference type="RefSeq" id="WP_075011470.1">
    <property type="nucleotide sequence ID" value="NZ_FOAP01000043.1"/>
</dbReference>
<gene>
    <name evidence="4" type="ORF">SAMN05444354_1432</name>
</gene>
<protein>
    <submittedName>
        <fullName evidence="4">Transposase</fullName>
    </submittedName>
</protein>
<dbReference type="OrthoDB" id="5368695at2"/>
<accession>A0A1H8FXE9</accession>
<feature type="region of interest" description="Disordered" evidence="1">
    <location>
        <begin position="221"/>
        <end position="277"/>
    </location>
</feature>
<reference evidence="5" key="1">
    <citation type="submission" date="2016-10" db="EMBL/GenBank/DDBJ databases">
        <authorList>
            <person name="Varghese N."/>
            <person name="Submissions S."/>
        </authorList>
    </citation>
    <scope>NUCLEOTIDE SEQUENCE [LARGE SCALE GENOMIC DNA]</scope>
    <source>
        <strain evidence="5">DSM 17044</strain>
    </source>
</reference>
<organism evidence="4 5">
    <name type="scientific">Stigmatella aurantiaca</name>
    <dbReference type="NCBI Taxonomy" id="41"/>
    <lineage>
        <taxon>Bacteria</taxon>
        <taxon>Pseudomonadati</taxon>
        <taxon>Myxococcota</taxon>
        <taxon>Myxococcia</taxon>
        <taxon>Myxococcales</taxon>
        <taxon>Cystobacterineae</taxon>
        <taxon>Archangiaceae</taxon>
        <taxon>Stigmatella</taxon>
    </lineage>
</organism>
<feature type="domain" description="Transposase InsH N-terminal" evidence="3">
    <location>
        <begin position="21"/>
        <end position="112"/>
    </location>
</feature>
<feature type="compositionally biased region" description="Low complexity" evidence="1">
    <location>
        <begin position="223"/>
        <end position="232"/>
    </location>
</feature>
<dbReference type="EMBL" id="FOAP01000043">
    <property type="protein sequence ID" value="SEN36372.1"/>
    <property type="molecule type" value="Genomic_DNA"/>
</dbReference>
<dbReference type="Pfam" id="PF01609">
    <property type="entry name" value="DDE_Tnp_1"/>
    <property type="match status" value="1"/>
</dbReference>
<dbReference type="GO" id="GO:0004803">
    <property type="term" value="F:transposase activity"/>
    <property type="evidence" value="ECO:0007669"/>
    <property type="project" value="InterPro"/>
</dbReference>
<feature type="domain" description="Transposase IS4-like" evidence="2">
    <location>
        <begin position="277"/>
        <end position="447"/>
    </location>
</feature>
<dbReference type="NCBIfam" id="NF033551">
    <property type="entry name" value="transpos_IS1182"/>
    <property type="match status" value="1"/>
</dbReference>
<dbReference type="InterPro" id="IPR047629">
    <property type="entry name" value="IS1182_transpos"/>
</dbReference>
<dbReference type="Pfam" id="PF05598">
    <property type="entry name" value="DUF772"/>
    <property type="match status" value="1"/>
</dbReference>
<evidence type="ECO:0000313" key="5">
    <source>
        <dbReference type="Proteomes" id="UP000182719"/>
    </source>
</evidence>
<keyword evidence="5" id="KW-1185">Reference proteome</keyword>
<evidence type="ECO:0000259" key="3">
    <source>
        <dbReference type="Pfam" id="PF05598"/>
    </source>
</evidence>
<evidence type="ECO:0000256" key="1">
    <source>
        <dbReference type="SAM" id="MobiDB-lite"/>
    </source>
</evidence>
<dbReference type="InterPro" id="IPR008490">
    <property type="entry name" value="Transposase_InsH_N"/>
</dbReference>
<evidence type="ECO:0000259" key="2">
    <source>
        <dbReference type="Pfam" id="PF01609"/>
    </source>
</evidence>
<dbReference type="Proteomes" id="UP000182719">
    <property type="component" value="Unassembled WGS sequence"/>
</dbReference>
<proteinExistence type="predicted"/>
<dbReference type="GO" id="GO:0006313">
    <property type="term" value="P:DNA transposition"/>
    <property type="evidence" value="ECO:0007669"/>
    <property type="project" value="InterPro"/>
</dbReference>
<sequence length="457" mass="51796">MSKVYRPYQPEQSELLPPSPREWLPEEHLSYFILDTVKEMDLKVLLEKYERELRGYPSYHPRMLVGLLLYGYCVGVASSRRLERKTYEDVAFRIIAAGQHPDHTAIAEFRRRHLKELSGLFMQVLALCQKAGLVKLGHVALDGTKLKANASKHKAMSYERMQQREQELTQKVDELMKAAEEADAAEDRLYGKKKRGDELPQELRRAESRLKKIRQAKAELEAEAQAVRQAQQEAKKKQKDEQEPPPSGPTRLPSHQVPTDKHGKPKPQAQRNFTDPESRIQKTQGGFIQGYNAQAAVDEGHQIIVAQALTNQAPDVEHFVPLMEQVVENCAGVPGVVTADAGYFSEDNVVRATCLGIDAYLATGRLKHGEEPVPVRGGRMPRDLSLKDWMARRLRTKKGRAVYTRRKAVAEAPFGQIKQVRCFRQLLLRGLAKARGEWALICLTHNLLKLYRATVAT</sequence>
<name>A0A1H8FXE9_STIAU</name>